<dbReference type="EMBL" id="JOSX01000010">
    <property type="protein sequence ID" value="KEK16112.1"/>
    <property type="molecule type" value="Genomic_DNA"/>
</dbReference>
<reference evidence="1 2" key="1">
    <citation type="submission" date="2014-06" db="EMBL/GenBank/DDBJ databases">
        <title>Genetic determinant of reutericyclin biosynthesis of Lactobacillus reuteri.</title>
        <authorList>
            <person name="Lin X."/>
            <person name="Duar R."/>
            <person name="Walter J."/>
            <person name="Gaenzle M."/>
        </authorList>
    </citation>
    <scope>NUCLEOTIDE SEQUENCE [LARGE SCALE GENOMIC DNA]</scope>
    <source>
        <strain evidence="1 2">LTH2584</strain>
    </source>
</reference>
<evidence type="ECO:0000313" key="2">
    <source>
        <dbReference type="Proteomes" id="UP000027731"/>
    </source>
</evidence>
<dbReference type="Proteomes" id="UP000027731">
    <property type="component" value="Unassembled WGS sequence"/>
</dbReference>
<dbReference type="AlphaFoldDB" id="A0A073JNE4"/>
<dbReference type="RefSeq" id="WP_035168395.1">
    <property type="nucleotide sequence ID" value="NZ_JANKBD010000004.1"/>
</dbReference>
<proteinExistence type="predicted"/>
<sequence length="122" mass="14693">MRFWLLRGNPLYFEEHKSWHGWYGWYQFNHGHILLKNDLEAVKYGFFFSETERSKAINRGSGIENWFNKDADEITPKEAEYCTKNSSWEFIDSKGRIWNYKSGWHEDMDIFLKEHFGGSLNV</sequence>
<name>A0A073JNE4_LIMRT</name>
<protein>
    <submittedName>
        <fullName evidence="1">Uncharacterized protein</fullName>
    </submittedName>
</protein>
<dbReference type="PATRIC" id="fig|1598.90.peg.521"/>
<organism evidence="1 2">
    <name type="scientific">Limosilactobacillus reuteri</name>
    <name type="common">Lactobacillus reuteri</name>
    <dbReference type="NCBI Taxonomy" id="1598"/>
    <lineage>
        <taxon>Bacteria</taxon>
        <taxon>Bacillati</taxon>
        <taxon>Bacillota</taxon>
        <taxon>Bacilli</taxon>
        <taxon>Lactobacillales</taxon>
        <taxon>Lactobacillaceae</taxon>
        <taxon>Limosilactobacillus</taxon>
    </lineage>
</organism>
<evidence type="ECO:0000313" key="1">
    <source>
        <dbReference type="EMBL" id="KEK16112.1"/>
    </source>
</evidence>
<accession>A0A073JNE4</accession>
<comment type="caution">
    <text evidence="1">The sequence shown here is derived from an EMBL/GenBank/DDBJ whole genome shotgun (WGS) entry which is preliminary data.</text>
</comment>
<gene>
    <name evidence="1" type="ORF">LR3_08585</name>
</gene>